<evidence type="ECO:0000313" key="1">
    <source>
        <dbReference type="EMBL" id="CAD8053758.1"/>
    </source>
</evidence>
<evidence type="ECO:0000313" key="2">
    <source>
        <dbReference type="Proteomes" id="UP000692954"/>
    </source>
</evidence>
<accession>A0A8S1KER9</accession>
<protein>
    <submittedName>
        <fullName evidence="1">Uncharacterized protein</fullName>
    </submittedName>
</protein>
<reference evidence="1" key="1">
    <citation type="submission" date="2021-01" db="EMBL/GenBank/DDBJ databases">
        <authorList>
            <consortium name="Genoscope - CEA"/>
            <person name="William W."/>
        </authorList>
    </citation>
    <scope>NUCLEOTIDE SEQUENCE</scope>
</reference>
<comment type="caution">
    <text evidence="1">The sequence shown here is derived from an EMBL/GenBank/DDBJ whole genome shotgun (WGS) entry which is preliminary data.</text>
</comment>
<sequence>MKFYNNEECDEIFFKKAISTTVGRMKQLNKYLDPKFSESIKPKEYLKQIQQMLKTIFHMVQNKCYQIK</sequence>
<dbReference type="AlphaFoldDB" id="A0A8S1KER9"/>
<dbReference type="EMBL" id="CAJJDN010000007">
    <property type="protein sequence ID" value="CAD8053758.1"/>
    <property type="molecule type" value="Genomic_DNA"/>
</dbReference>
<name>A0A8S1KER9_9CILI</name>
<gene>
    <name evidence="1" type="ORF">PSON_ATCC_30995.1.T0070552</name>
</gene>
<keyword evidence="2" id="KW-1185">Reference proteome</keyword>
<organism evidence="1 2">
    <name type="scientific">Paramecium sonneborni</name>
    <dbReference type="NCBI Taxonomy" id="65129"/>
    <lineage>
        <taxon>Eukaryota</taxon>
        <taxon>Sar</taxon>
        <taxon>Alveolata</taxon>
        <taxon>Ciliophora</taxon>
        <taxon>Intramacronucleata</taxon>
        <taxon>Oligohymenophorea</taxon>
        <taxon>Peniculida</taxon>
        <taxon>Parameciidae</taxon>
        <taxon>Paramecium</taxon>
    </lineage>
</organism>
<dbReference type="Proteomes" id="UP000692954">
    <property type="component" value="Unassembled WGS sequence"/>
</dbReference>
<proteinExistence type="predicted"/>